<dbReference type="GO" id="GO:0000160">
    <property type="term" value="P:phosphorelay signal transduction system"/>
    <property type="evidence" value="ECO:0007669"/>
    <property type="project" value="InterPro"/>
</dbReference>
<organism evidence="2">
    <name type="scientific">mine drainage metagenome</name>
    <dbReference type="NCBI Taxonomy" id="410659"/>
    <lineage>
        <taxon>unclassified sequences</taxon>
        <taxon>metagenomes</taxon>
        <taxon>ecological metagenomes</taxon>
    </lineage>
</organism>
<dbReference type="SMART" id="SM00448">
    <property type="entry name" value="REC"/>
    <property type="match status" value="1"/>
</dbReference>
<protein>
    <submittedName>
        <fullName evidence="2">Response regulator rcp1</fullName>
    </submittedName>
</protein>
<evidence type="ECO:0000313" key="2">
    <source>
        <dbReference type="EMBL" id="OIR09324.1"/>
    </source>
</evidence>
<dbReference type="InterPro" id="IPR001789">
    <property type="entry name" value="Sig_transdc_resp-reg_receiver"/>
</dbReference>
<gene>
    <name evidence="2" type="primary">rcp1_3</name>
    <name evidence="2" type="ORF">GALL_85570</name>
</gene>
<dbReference type="CDD" id="cd17557">
    <property type="entry name" value="REC_Rcp-like"/>
    <property type="match status" value="1"/>
</dbReference>
<dbReference type="PROSITE" id="PS50110">
    <property type="entry name" value="RESPONSE_REGULATORY"/>
    <property type="match status" value="1"/>
</dbReference>
<accession>A0A1J5T692</accession>
<dbReference type="InterPro" id="IPR052893">
    <property type="entry name" value="TCS_response_regulator"/>
</dbReference>
<comment type="caution">
    <text evidence="2">The sequence shown here is derived from an EMBL/GenBank/DDBJ whole genome shotgun (WGS) entry which is preliminary data.</text>
</comment>
<dbReference type="AlphaFoldDB" id="A0A1J5T692"/>
<dbReference type="SUPFAM" id="SSF52172">
    <property type="entry name" value="CheY-like"/>
    <property type="match status" value="1"/>
</dbReference>
<dbReference type="Gene3D" id="3.40.50.2300">
    <property type="match status" value="1"/>
</dbReference>
<evidence type="ECO:0000259" key="1">
    <source>
        <dbReference type="PROSITE" id="PS50110"/>
    </source>
</evidence>
<dbReference type="Pfam" id="PF00072">
    <property type="entry name" value="Response_reg"/>
    <property type="match status" value="1"/>
</dbReference>
<dbReference type="EMBL" id="MLJW01000027">
    <property type="protein sequence ID" value="OIR09324.1"/>
    <property type="molecule type" value="Genomic_DNA"/>
</dbReference>
<sequence>MQPCILLVDDDPIGAELTMAALAELNLGLPVQLAVDGEEALDLLMRRKPMDPGAACPPYLVLLDLKMPKVDGHEVLRQIRESDQLRALRVIVLTSSDQKSDMERSRELGTDAYLLKPPSIFDLIDEFRKLEPLFQPPTKFTC</sequence>
<dbReference type="PANTHER" id="PTHR44520">
    <property type="entry name" value="RESPONSE REGULATOR RCP1-RELATED"/>
    <property type="match status" value="1"/>
</dbReference>
<proteinExistence type="predicted"/>
<reference evidence="2" key="1">
    <citation type="submission" date="2016-10" db="EMBL/GenBank/DDBJ databases">
        <title>Sequence of Gallionella enrichment culture.</title>
        <authorList>
            <person name="Poehlein A."/>
            <person name="Muehling M."/>
            <person name="Daniel R."/>
        </authorList>
    </citation>
    <scope>NUCLEOTIDE SEQUENCE</scope>
</reference>
<dbReference type="InterPro" id="IPR011006">
    <property type="entry name" value="CheY-like_superfamily"/>
</dbReference>
<name>A0A1J5T692_9ZZZZ</name>
<feature type="domain" description="Response regulatory" evidence="1">
    <location>
        <begin position="4"/>
        <end position="131"/>
    </location>
</feature>
<dbReference type="PANTHER" id="PTHR44520:SF1">
    <property type="entry name" value="TWO-COMPONENT SYSTEM REGULATORY PROTEIN"/>
    <property type="match status" value="1"/>
</dbReference>